<feature type="domain" description="Helicase C-terminal" evidence="10">
    <location>
        <begin position="936"/>
        <end position="1097"/>
    </location>
</feature>
<dbReference type="Gene3D" id="3.40.50.300">
    <property type="entry name" value="P-loop containing nucleotide triphosphate hydrolases"/>
    <property type="match status" value="2"/>
</dbReference>
<feature type="compositionally biased region" description="Polar residues" evidence="8">
    <location>
        <begin position="50"/>
        <end position="60"/>
    </location>
</feature>
<feature type="compositionally biased region" description="Basic and acidic residues" evidence="8">
    <location>
        <begin position="479"/>
        <end position="491"/>
    </location>
</feature>
<protein>
    <recommendedName>
        <fullName evidence="2">Chromatin-remodeling ATPase INO80</fullName>
    </recommendedName>
</protein>
<feature type="compositionally biased region" description="Basic and acidic residues" evidence="8">
    <location>
        <begin position="631"/>
        <end position="646"/>
    </location>
</feature>
<evidence type="ECO:0000313" key="11">
    <source>
        <dbReference type="EMBL" id="KRH93634.1"/>
    </source>
</evidence>
<dbReference type="Pfam" id="PF13892">
    <property type="entry name" value="DBINO"/>
    <property type="match status" value="1"/>
</dbReference>
<dbReference type="InterPro" id="IPR000330">
    <property type="entry name" value="SNF2_N"/>
</dbReference>
<dbReference type="InterPro" id="IPR014001">
    <property type="entry name" value="Helicase_ATP-bd"/>
</dbReference>
<evidence type="ECO:0000259" key="10">
    <source>
        <dbReference type="PROSITE" id="PS51194"/>
    </source>
</evidence>
<gene>
    <name evidence="11" type="ORF">M153_705000515</name>
</gene>
<dbReference type="EMBL" id="LGUB01000269">
    <property type="protein sequence ID" value="KRH93634.1"/>
    <property type="molecule type" value="Genomic_DNA"/>
</dbReference>
<reference evidence="11 12" key="1">
    <citation type="submission" date="2015-07" db="EMBL/GenBank/DDBJ databases">
        <title>The genome of Pseudoloma neurophilia, a relevant intracellular parasite of the zebrafish.</title>
        <authorList>
            <person name="Ndikumana S."/>
            <person name="Pelin A."/>
            <person name="Sanders J."/>
            <person name="Corradi N."/>
        </authorList>
    </citation>
    <scope>NUCLEOTIDE SEQUENCE [LARGE SCALE GENOMIC DNA]</scope>
    <source>
        <strain evidence="11 12">MK1</strain>
    </source>
</reference>
<evidence type="ECO:0000256" key="5">
    <source>
        <dbReference type="ARBA" id="ARBA00022801"/>
    </source>
</evidence>
<dbReference type="SUPFAM" id="SSF52540">
    <property type="entry name" value="P-loop containing nucleoside triphosphate hydrolases"/>
    <property type="match status" value="2"/>
</dbReference>
<feature type="compositionally biased region" description="Basic and acidic residues" evidence="8">
    <location>
        <begin position="462"/>
        <end position="471"/>
    </location>
</feature>
<dbReference type="InterPro" id="IPR038718">
    <property type="entry name" value="SNF2-like_sf"/>
</dbReference>
<evidence type="ECO:0000259" key="9">
    <source>
        <dbReference type="PROSITE" id="PS51192"/>
    </source>
</evidence>
<dbReference type="GO" id="GO:0006281">
    <property type="term" value="P:DNA repair"/>
    <property type="evidence" value="ECO:0007669"/>
    <property type="project" value="UniProtKB-KW"/>
</dbReference>
<evidence type="ECO:0000313" key="12">
    <source>
        <dbReference type="Proteomes" id="UP000051530"/>
    </source>
</evidence>
<evidence type="ECO:0000256" key="1">
    <source>
        <dbReference type="ARBA" id="ARBA00007025"/>
    </source>
</evidence>
<dbReference type="Gene3D" id="3.40.50.10810">
    <property type="entry name" value="Tandem AAA-ATPase domain"/>
    <property type="match status" value="2"/>
</dbReference>
<dbReference type="CDD" id="cd17919">
    <property type="entry name" value="DEXHc_Snf"/>
    <property type="match status" value="1"/>
</dbReference>
<dbReference type="InterPro" id="IPR020838">
    <property type="entry name" value="DBINO"/>
</dbReference>
<keyword evidence="4" id="KW-0227">DNA damage</keyword>
<sequence length="1097" mass="128197">MKTKKYRPSKMTKRKINLHSRTIKLLKNVGFMFKNGKKIISDEQTEKMDQNSILSDNTGGSDKKQSIGKHLSSSCSSESGNKKTKNGTEEEKLLHKQSNDDIVFDETIQHEYKNDKMYLMDIFGMTVDLNTFLYSDKSKASTLYQKALYDYHQKKLNSMKIDKRVLECDIPQNYSLYKQYKQQKTNFYRKISVLCLKELKRALQRTNKTNPVLKSRRILKSLSKKEKSQKILRSKKNELILEKKQEKMKLEYLLKQTELFSYFIQKNDKKEMARMRSVLEQPTEDQKDVAPENGVSIEPEGTINQKYKQMQNQLNSNDTCKDSVERNNIAVYENETICPDLCHFNGTLHDYQRKGVSWLINLYNNNINGILADDMGLGKTIQSIFFINWLIEKKHKSVFLIVSPISTIGNWENEIKRFCPIIEVNTFVGGDRALPIISKRRYQDENLDEEILKQVNSKDKNSKYKNFKQENESLTGGQTEDKKLKKDESDKKRRRKSDNTGPLIILTSYNLLNDKKLKKIQFDYLICDEAQAIKSNKSLRWKNINNIISKNRLLLTGTPIQNNLMELWSLLHFIMPTLFNDASIFLNFFSNAKSDSTNNDPEQNSVRNSDNLEQNNTKNLDNLESAEIIPTEDKPPENKVESKAEDKKPIRSVIIKEENTQSLERLHLILKPFMLRREKKDVKNELGVKTEKEIHCNMINYQEKLYKKIEGKKEENTIMQLRKIVNHPYLYTRDKIGTGLILENEQPIYHCTDDLISRLEGNVLLKNRTMAMKLNELVDKKLLNSQDSFVKISKNNIVKDIKWNNIVNIQDNFSISINESLVSKEESERKLTTGQALFKTESNLLTESEIRQPMDIKSVSFDGEIKKQRTAFENELLERNQFIESIIGQEEPNRFIKKFFDDCVPRVSDTVNSRTNSVNLVRIPPFSLFDSGKFRVLDKMLKQMCQENIKNMKEKNKMKNRVLIYFQMTRMMDLFEEYCKETNFSYVRLDGQLKLQERKKIVDVFQNQEIFLFMLSTRAGGLGLNLTKANVVIFYDSDWNPTVDQQAMDRAYRLGNKEDVTVYRLITKGTVEEKMRDSAEYKEEIHRLVIDGGEYGA</sequence>
<dbReference type="InterPro" id="IPR049730">
    <property type="entry name" value="SNF2/RAD54-like_C"/>
</dbReference>
<dbReference type="Pfam" id="PF00176">
    <property type="entry name" value="SNF2-rel_dom"/>
    <property type="match status" value="1"/>
</dbReference>
<dbReference type="PROSITE" id="PS51192">
    <property type="entry name" value="HELICASE_ATP_BIND_1"/>
    <property type="match status" value="1"/>
</dbReference>
<evidence type="ECO:0000256" key="3">
    <source>
        <dbReference type="ARBA" id="ARBA00022741"/>
    </source>
</evidence>
<dbReference type="PANTHER" id="PTHR10799">
    <property type="entry name" value="SNF2/RAD54 HELICASE FAMILY"/>
    <property type="match status" value="1"/>
</dbReference>
<dbReference type="SMART" id="SM00487">
    <property type="entry name" value="DEXDc"/>
    <property type="match status" value="1"/>
</dbReference>
<dbReference type="InterPro" id="IPR001650">
    <property type="entry name" value="Helicase_C-like"/>
</dbReference>
<comment type="caution">
    <text evidence="11">The sequence shown here is derived from an EMBL/GenBank/DDBJ whole genome shotgun (WGS) entry which is preliminary data.</text>
</comment>
<evidence type="ECO:0000256" key="8">
    <source>
        <dbReference type="SAM" id="MobiDB-lite"/>
    </source>
</evidence>
<dbReference type="OrthoDB" id="372624at2759"/>
<feature type="domain" description="Helicase ATP-binding" evidence="9">
    <location>
        <begin position="360"/>
        <end position="577"/>
    </location>
</feature>
<dbReference type="InterPro" id="IPR027417">
    <property type="entry name" value="P-loop_NTPase"/>
</dbReference>
<dbReference type="VEuPathDB" id="MicrosporidiaDB:M153_705000515"/>
<feature type="compositionally biased region" description="Polar residues" evidence="8">
    <location>
        <begin position="595"/>
        <end position="622"/>
    </location>
</feature>
<dbReference type="SMART" id="SM00490">
    <property type="entry name" value="HELICc"/>
    <property type="match status" value="1"/>
</dbReference>
<evidence type="ECO:0000256" key="2">
    <source>
        <dbReference type="ARBA" id="ARBA00019805"/>
    </source>
</evidence>
<dbReference type="CDD" id="cd18793">
    <property type="entry name" value="SF2_C_SNF"/>
    <property type="match status" value="1"/>
</dbReference>
<dbReference type="AlphaFoldDB" id="A0A0R0LWB5"/>
<evidence type="ECO:0000256" key="4">
    <source>
        <dbReference type="ARBA" id="ARBA00022763"/>
    </source>
</evidence>
<keyword evidence="12" id="KW-1185">Reference proteome</keyword>
<proteinExistence type="inferred from homology"/>
<accession>A0A0R0LWB5</accession>
<dbReference type="Pfam" id="PF00271">
    <property type="entry name" value="Helicase_C"/>
    <property type="match status" value="1"/>
</dbReference>
<dbReference type="Proteomes" id="UP000051530">
    <property type="component" value="Unassembled WGS sequence"/>
</dbReference>
<dbReference type="PROSITE" id="PS51194">
    <property type="entry name" value="HELICASE_CTER"/>
    <property type="match status" value="1"/>
</dbReference>
<feature type="region of interest" description="Disordered" evidence="8">
    <location>
        <begin position="595"/>
        <end position="646"/>
    </location>
</feature>
<keyword evidence="6" id="KW-0067">ATP-binding</keyword>
<keyword evidence="7" id="KW-0234">DNA repair</keyword>
<keyword evidence="3" id="KW-0547">Nucleotide-binding</keyword>
<feature type="region of interest" description="Disordered" evidence="8">
    <location>
        <begin position="462"/>
        <end position="497"/>
    </location>
</feature>
<dbReference type="GO" id="GO:0016787">
    <property type="term" value="F:hydrolase activity"/>
    <property type="evidence" value="ECO:0007669"/>
    <property type="project" value="UniProtKB-KW"/>
</dbReference>
<dbReference type="GO" id="GO:0003677">
    <property type="term" value="F:DNA binding"/>
    <property type="evidence" value="ECO:0007669"/>
    <property type="project" value="InterPro"/>
</dbReference>
<evidence type="ECO:0000256" key="7">
    <source>
        <dbReference type="ARBA" id="ARBA00023204"/>
    </source>
</evidence>
<organism evidence="11 12">
    <name type="scientific">Pseudoloma neurophilia</name>
    <dbReference type="NCBI Taxonomy" id="146866"/>
    <lineage>
        <taxon>Eukaryota</taxon>
        <taxon>Fungi</taxon>
        <taxon>Fungi incertae sedis</taxon>
        <taxon>Microsporidia</taxon>
        <taxon>Pseudoloma</taxon>
    </lineage>
</organism>
<name>A0A0R0LWB5_9MICR</name>
<feature type="region of interest" description="Disordered" evidence="8">
    <location>
        <begin position="50"/>
        <end position="92"/>
    </location>
</feature>
<comment type="similarity">
    <text evidence="1">Belongs to the SNF2/RAD54 helicase family.</text>
</comment>
<keyword evidence="5" id="KW-0378">Hydrolase</keyword>
<dbReference type="GO" id="GO:0005524">
    <property type="term" value="F:ATP binding"/>
    <property type="evidence" value="ECO:0007669"/>
    <property type="project" value="InterPro"/>
</dbReference>
<evidence type="ECO:0000256" key="6">
    <source>
        <dbReference type="ARBA" id="ARBA00022840"/>
    </source>
</evidence>